<evidence type="ECO:0000313" key="5">
    <source>
        <dbReference type="Proteomes" id="UP000051166"/>
    </source>
</evidence>
<feature type="active site" evidence="2">
    <location>
        <position position="27"/>
    </location>
</feature>
<dbReference type="CDD" id="cd06462">
    <property type="entry name" value="Peptidase_S24_S26"/>
    <property type="match status" value="1"/>
</dbReference>
<dbReference type="AlphaFoldDB" id="A0A0R1UVF8"/>
<dbReference type="InterPro" id="IPR036286">
    <property type="entry name" value="LexA/Signal_pep-like_sf"/>
</dbReference>
<comment type="caution">
    <text evidence="4">The sequence shown here is derived from an EMBL/GenBank/DDBJ whole genome shotgun (WGS) entry which is preliminary data.</text>
</comment>
<evidence type="ECO:0000256" key="2">
    <source>
        <dbReference type="PIRSR" id="PIRSR600223-1"/>
    </source>
</evidence>
<dbReference type="Gene3D" id="2.10.109.10">
    <property type="entry name" value="Umud Fragment, subunit A"/>
    <property type="match status" value="1"/>
</dbReference>
<feature type="active site" evidence="2">
    <location>
        <position position="73"/>
    </location>
</feature>
<dbReference type="InterPro" id="IPR000223">
    <property type="entry name" value="Pept_S26A_signal_pept_1"/>
</dbReference>
<evidence type="ECO:0000313" key="4">
    <source>
        <dbReference type="EMBL" id="KRL97200.1"/>
    </source>
</evidence>
<organism evidence="4 5">
    <name type="scientific">Liquorilactobacillus satsumensis DSM 16230 = JCM 12392</name>
    <dbReference type="NCBI Taxonomy" id="1423801"/>
    <lineage>
        <taxon>Bacteria</taxon>
        <taxon>Bacillati</taxon>
        <taxon>Bacillota</taxon>
        <taxon>Bacilli</taxon>
        <taxon>Lactobacillales</taxon>
        <taxon>Lactobacillaceae</taxon>
        <taxon>Liquorilactobacillus</taxon>
    </lineage>
</organism>
<dbReference type="GO" id="GO:0006465">
    <property type="term" value="P:signal peptide processing"/>
    <property type="evidence" value="ECO:0007669"/>
    <property type="project" value="InterPro"/>
</dbReference>
<dbReference type="STRING" id="1423801.FD50_GL001755"/>
<dbReference type="Proteomes" id="UP000051166">
    <property type="component" value="Unassembled WGS sequence"/>
</dbReference>
<gene>
    <name evidence="4" type="ORF">FD50_GL001755</name>
</gene>
<sequence length="88" mass="9656">MIPILVGLVMALIINQFFGMQVIAGSSMSPTLRNDEVVYRLNKAKVRHNTVISFYAQGIEKNQATTAKTIYVKRVIGLPGELSGSCRS</sequence>
<evidence type="ECO:0000259" key="3">
    <source>
        <dbReference type="Pfam" id="PF10502"/>
    </source>
</evidence>
<accession>A0A0R1UVF8</accession>
<comment type="subcellular location">
    <subcellularLocation>
        <location evidence="1">Cell membrane</location>
        <topology evidence="1">Single-pass type II membrane protein</topology>
    </subcellularLocation>
</comment>
<keyword evidence="5" id="KW-1185">Reference proteome</keyword>
<dbReference type="GO" id="GO:0004252">
    <property type="term" value="F:serine-type endopeptidase activity"/>
    <property type="evidence" value="ECO:0007669"/>
    <property type="project" value="InterPro"/>
</dbReference>
<reference evidence="4 5" key="1">
    <citation type="journal article" date="2015" name="Genome Announc.">
        <title>Expanding the biotechnology potential of lactobacilli through comparative genomics of 213 strains and associated genera.</title>
        <authorList>
            <person name="Sun Z."/>
            <person name="Harris H.M."/>
            <person name="McCann A."/>
            <person name="Guo C."/>
            <person name="Argimon S."/>
            <person name="Zhang W."/>
            <person name="Yang X."/>
            <person name="Jeffery I.B."/>
            <person name="Cooney J.C."/>
            <person name="Kagawa T.F."/>
            <person name="Liu W."/>
            <person name="Song Y."/>
            <person name="Salvetti E."/>
            <person name="Wrobel A."/>
            <person name="Rasinkangas P."/>
            <person name="Parkhill J."/>
            <person name="Rea M.C."/>
            <person name="O'Sullivan O."/>
            <person name="Ritari J."/>
            <person name="Douillard F.P."/>
            <person name="Paul Ross R."/>
            <person name="Yang R."/>
            <person name="Briner A.E."/>
            <person name="Felis G.E."/>
            <person name="de Vos W.M."/>
            <person name="Barrangou R."/>
            <person name="Klaenhammer T.R."/>
            <person name="Caufield P.W."/>
            <person name="Cui Y."/>
            <person name="Zhang H."/>
            <person name="O'Toole P.W."/>
        </authorList>
    </citation>
    <scope>NUCLEOTIDE SEQUENCE [LARGE SCALE GENOMIC DNA]</scope>
    <source>
        <strain evidence="4 5">DSM 16230</strain>
    </source>
</reference>
<dbReference type="GO" id="GO:0005886">
    <property type="term" value="C:plasma membrane"/>
    <property type="evidence" value="ECO:0007669"/>
    <property type="project" value="UniProtKB-SubCell"/>
</dbReference>
<evidence type="ECO:0000256" key="1">
    <source>
        <dbReference type="ARBA" id="ARBA00004401"/>
    </source>
</evidence>
<dbReference type="InterPro" id="IPR019533">
    <property type="entry name" value="Peptidase_S26"/>
</dbReference>
<name>A0A0R1UVF8_9LACO</name>
<dbReference type="PRINTS" id="PR00727">
    <property type="entry name" value="LEADERPTASE"/>
</dbReference>
<dbReference type="Pfam" id="PF10502">
    <property type="entry name" value="Peptidase_S26"/>
    <property type="match status" value="1"/>
</dbReference>
<feature type="domain" description="Peptidase S26" evidence="3">
    <location>
        <begin position="6"/>
        <end position="81"/>
    </location>
</feature>
<dbReference type="EMBL" id="AZFQ01000053">
    <property type="protein sequence ID" value="KRL97200.1"/>
    <property type="molecule type" value="Genomic_DNA"/>
</dbReference>
<proteinExistence type="predicted"/>
<dbReference type="PATRIC" id="fig|1423801.4.peg.1794"/>
<protein>
    <recommendedName>
        <fullName evidence="3">Peptidase S26 domain-containing protein</fullName>
    </recommendedName>
</protein>
<dbReference type="SUPFAM" id="SSF51306">
    <property type="entry name" value="LexA/Signal peptidase"/>
    <property type="match status" value="1"/>
</dbReference>